<name>A0ABR1G807_AURAN</name>
<dbReference type="InterPro" id="IPR056456">
    <property type="entry name" value="Beta-prop_IFT80_2nd"/>
</dbReference>
<dbReference type="Pfam" id="PF23387">
    <property type="entry name" value="TPR_IFT80_172"/>
    <property type="match status" value="1"/>
</dbReference>
<proteinExistence type="predicted"/>
<dbReference type="InterPro" id="IPR001680">
    <property type="entry name" value="WD40_rpt"/>
</dbReference>
<sequence length="805" mass="89057">MVRLELVEKRAHDQIATCATWAPTNVLYSCSDDKDILKWGVDGESAGKCAQLDTYPTSIAWMPNIGKGASDVFALSCADGTLRLMTGGGREEKKVAAHHGAALRVVWNFEGSALYSAGEDGEIKVWSKSGNLRSTLVKKDHPIYSFATGPGGDQVAFVCERKIHVEPVGERKNSTSWVAHDQVVLALDWNHVTGLLVSGAEDCKYKVWDHFGRQLYQSQPFAHVITAVAWSPNGAYFAVGAYNMLRLCDKTGWSCCRERPNSGSILCGNQPVSWDVGAKLQNSLARSNRSSVMDLAWTSDGTQLVGAGGNGSVVFGNLVERKQEWNNYEATLVGQRQIQVQGVLNETYESLDFNRDRVVEMALGYGYLVVSTTTQCFVYSVSNFNTPYIFDSPETVSLIELAEKFFLVLTPSAITVYSYDGRKVSQPRFHGLRTESLSASSLSLAADCVAVIDPSDRKQVRCCDVLTGKPMGDPIAHKAEVVYVALNQTPATSGSVERQLIVIDRNAELFLYLVSTGKSYKLHTQVDTAAWNATSESLCAIADGRLLVWCYPAIAFTDRDLLPRTLTTKDGAEFGKLSTIVSFNASRITVRRADGAVVSAAVAPYAALLYTFGAAARWDESMRLCRFVEDEGCWCMLAAMAINARNLDVAEIALAAVEEVDKLQYVLYMKKIPCPEAQSAELALYKRRPDDAERILLQATPPLLYRAIKMNIRLFRWDRALEIAVKHRSHVDTVLAYRAKHLEAFKKTETDERFKQLASSVQWSWDEVKAKKDLEKREEAARHGKSYEPSSSSSAPRDEGKDDHK</sequence>
<protein>
    <submittedName>
        <fullName evidence="8">Intraflagellar transport protein</fullName>
    </submittedName>
</protein>
<feature type="domain" description="IFT80 second beta-propeller" evidence="6">
    <location>
        <begin position="320"/>
        <end position="605"/>
    </location>
</feature>
<dbReference type="Pfam" id="PF23335">
    <property type="entry name" value="Beta-prop_IFT80_2nd"/>
    <property type="match status" value="1"/>
</dbReference>
<dbReference type="EMBL" id="JBBJCI010000083">
    <property type="protein sequence ID" value="KAK7249074.1"/>
    <property type="molecule type" value="Genomic_DNA"/>
</dbReference>
<dbReference type="PROSITE" id="PS51257">
    <property type="entry name" value="PROKAR_LIPOPROTEIN"/>
    <property type="match status" value="1"/>
</dbReference>
<dbReference type="Gene3D" id="2.130.10.10">
    <property type="entry name" value="YVTN repeat-like/Quinoprotein amine dehydrogenase"/>
    <property type="match status" value="2"/>
</dbReference>
<comment type="caution">
    <text evidence="8">The sequence shown here is derived from an EMBL/GenBank/DDBJ whole genome shotgun (WGS) entry which is preliminary data.</text>
</comment>
<dbReference type="Pfam" id="PF00400">
    <property type="entry name" value="WD40"/>
    <property type="match status" value="3"/>
</dbReference>
<evidence type="ECO:0000256" key="1">
    <source>
        <dbReference type="ARBA" id="ARBA00004138"/>
    </source>
</evidence>
<evidence type="ECO:0000256" key="3">
    <source>
        <dbReference type="ARBA" id="ARBA00023273"/>
    </source>
</evidence>
<dbReference type="SUPFAM" id="SSF50978">
    <property type="entry name" value="WD40 repeat-like"/>
    <property type="match status" value="2"/>
</dbReference>
<dbReference type="SMART" id="SM00320">
    <property type="entry name" value="WD40"/>
    <property type="match status" value="6"/>
</dbReference>
<evidence type="ECO:0000313" key="8">
    <source>
        <dbReference type="EMBL" id="KAK7249074.1"/>
    </source>
</evidence>
<feature type="domain" description="IFT80/172/WDR35 TPR" evidence="7">
    <location>
        <begin position="633"/>
        <end position="780"/>
    </location>
</feature>
<dbReference type="InterPro" id="IPR015943">
    <property type="entry name" value="WD40/YVTN_repeat-like_dom_sf"/>
</dbReference>
<accession>A0ABR1G807</accession>
<reference evidence="8 9" key="1">
    <citation type="submission" date="2024-03" db="EMBL/GenBank/DDBJ databases">
        <title>Aureococcus anophagefferens CCMP1851 and Kratosvirus quantuckense: Draft genome of a second virus-susceptible host strain in the model system.</title>
        <authorList>
            <person name="Chase E."/>
            <person name="Truchon A.R."/>
            <person name="Schepens W."/>
            <person name="Wilhelm S.W."/>
        </authorList>
    </citation>
    <scope>NUCLEOTIDE SEQUENCE [LARGE SCALE GENOMIC DNA]</scope>
    <source>
        <strain evidence="8 9">CCMP1851</strain>
    </source>
</reference>
<dbReference type="InterPro" id="IPR056157">
    <property type="entry name" value="TPR_IFT80_172_dom"/>
</dbReference>
<dbReference type="PROSITE" id="PS50294">
    <property type="entry name" value="WD_REPEATS_REGION"/>
    <property type="match status" value="2"/>
</dbReference>
<dbReference type="PANTHER" id="PTHR24098:SF0">
    <property type="entry name" value="OUTER SEGMENT 5"/>
    <property type="match status" value="1"/>
</dbReference>
<organism evidence="8 9">
    <name type="scientific">Aureococcus anophagefferens</name>
    <name type="common">Harmful bloom alga</name>
    <dbReference type="NCBI Taxonomy" id="44056"/>
    <lineage>
        <taxon>Eukaryota</taxon>
        <taxon>Sar</taxon>
        <taxon>Stramenopiles</taxon>
        <taxon>Ochrophyta</taxon>
        <taxon>Pelagophyceae</taxon>
        <taxon>Pelagomonadales</taxon>
        <taxon>Pelagomonadaceae</taxon>
        <taxon>Aureococcus</taxon>
    </lineage>
</organism>
<evidence type="ECO:0000259" key="7">
    <source>
        <dbReference type="Pfam" id="PF23387"/>
    </source>
</evidence>
<dbReference type="PANTHER" id="PTHR24098">
    <property type="entry name" value="OUTER SEGMENT 5"/>
    <property type="match status" value="1"/>
</dbReference>
<evidence type="ECO:0000313" key="9">
    <source>
        <dbReference type="Proteomes" id="UP001363151"/>
    </source>
</evidence>
<dbReference type="PROSITE" id="PS50082">
    <property type="entry name" value="WD_REPEATS_2"/>
    <property type="match status" value="2"/>
</dbReference>
<evidence type="ECO:0000256" key="2">
    <source>
        <dbReference type="ARBA" id="ARBA00023069"/>
    </source>
</evidence>
<evidence type="ECO:0000256" key="4">
    <source>
        <dbReference type="PROSITE-ProRule" id="PRU00221"/>
    </source>
</evidence>
<evidence type="ECO:0000256" key="5">
    <source>
        <dbReference type="SAM" id="MobiDB-lite"/>
    </source>
</evidence>
<comment type="subcellular location">
    <subcellularLocation>
        <location evidence="1">Cell projection</location>
        <location evidence="1">Cilium</location>
    </subcellularLocation>
</comment>
<feature type="compositionally biased region" description="Basic and acidic residues" evidence="5">
    <location>
        <begin position="796"/>
        <end position="805"/>
    </location>
</feature>
<keyword evidence="2" id="KW-0969">Cilium</keyword>
<dbReference type="Proteomes" id="UP001363151">
    <property type="component" value="Unassembled WGS sequence"/>
</dbReference>
<keyword evidence="3" id="KW-0966">Cell projection</keyword>
<feature type="region of interest" description="Disordered" evidence="5">
    <location>
        <begin position="774"/>
        <end position="805"/>
    </location>
</feature>
<keyword evidence="9" id="KW-1185">Reference proteome</keyword>
<keyword evidence="4" id="KW-0853">WD repeat</keyword>
<feature type="compositionally biased region" description="Basic and acidic residues" evidence="5">
    <location>
        <begin position="774"/>
        <end position="786"/>
    </location>
</feature>
<gene>
    <name evidence="8" type="primary">IFT80</name>
    <name evidence="8" type="ORF">SO694_00044149</name>
</gene>
<feature type="repeat" description="WD" evidence="4">
    <location>
        <begin position="177"/>
        <end position="209"/>
    </location>
</feature>
<evidence type="ECO:0000259" key="6">
    <source>
        <dbReference type="Pfam" id="PF23335"/>
    </source>
</evidence>
<dbReference type="InterPro" id="IPR036322">
    <property type="entry name" value="WD40_repeat_dom_sf"/>
</dbReference>
<feature type="repeat" description="WD" evidence="4">
    <location>
        <begin position="95"/>
        <end position="127"/>
    </location>
</feature>